<evidence type="ECO:0008006" key="4">
    <source>
        <dbReference type="Google" id="ProtNLM"/>
    </source>
</evidence>
<feature type="region of interest" description="Disordered" evidence="1">
    <location>
        <begin position="108"/>
        <end position="132"/>
    </location>
</feature>
<dbReference type="Pfam" id="PF19267">
    <property type="entry name" value="CIS_spike_tip"/>
    <property type="match status" value="1"/>
</dbReference>
<dbReference type="Proteomes" id="UP000177870">
    <property type="component" value="Chromosome"/>
</dbReference>
<organism evidence="2 3">
    <name type="scientific">Moorena producens PAL-8-15-08-1</name>
    <dbReference type="NCBI Taxonomy" id="1458985"/>
    <lineage>
        <taxon>Bacteria</taxon>
        <taxon>Bacillati</taxon>
        <taxon>Cyanobacteriota</taxon>
        <taxon>Cyanophyceae</taxon>
        <taxon>Coleofasciculales</taxon>
        <taxon>Coleofasciculaceae</taxon>
        <taxon>Moorena</taxon>
    </lineage>
</organism>
<feature type="compositionally biased region" description="Pro residues" evidence="1">
    <location>
        <begin position="111"/>
        <end position="123"/>
    </location>
</feature>
<accession>A0A1D8TTA3</accession>
<evidence type="ECO:0000313" key="2">
    <source>
        <dbReference type="EMBL" id="AOX00869.1"/>
    </source>
</evidence>
<dbReference type="STRING" id="1458985.BJP34_16725"/>
<name>A0A1D8TTA3_9CYAN</name>
<dbReference type="OrthoDB" id="5518630at2"/>
<dbReference type="InterPro" id="IPR045362">
    <property type="entry name" value="CIS_spike_tip"/>
</dbReference>
<sequence>MADFILITGDKAMFNPTFGAATVVPQPGTLVGSGKDTINGKPVCVDGDEKKVIVPGCTYMTPQYSIPGVGTLTIQSLGGNQKAKKNKSGGKPVLLKGSTFTAKFQVMTPAQQPPPGPGPPIPDATPQYSGTGSFITTNLKVKGA</sequence>
<dbReference type="AlphaFoldDB" id="A0A1D8TTA3"/>
<dbReference type="RefSeq" id="WP_070393320.1">
    <property type="nucleotide sequence ID" value="NZ_CP017599.1"/>
</dbReference>
<protein>
    <recommendedName>
        <fullName evidence="4">Tox-PAAR-like domain-containing protein</fullName>
    </recommendedName>
</protein>
<evidence type="ECO:0000256" key="1">
    <source>
        <dbReference type="SAM" id="MobiDB-lite"/>
    </source>
</evidence>
<dbReference type="EMBL" id="CP017599">
    <property type="protein sequence ID" value="AOX00869.1"/>
    <property type="molecule type" value="Genomic_DNA"/>
</dbReference>
<reference evidence="3" key="1">
    <citation type="submission" date="2016-10" db="EMBL/GenBank/DDBJ databases">
        <title>Comparative genomics uncovers the prolific and rare metabolic potential of the cyanobacterial genus Moorea.</title>
        <authorList>
            <person name="Leao T."/>
            <person name="Castelao G."/>
            <person name="Korobeynikov A."/>
            <person name="Monroe E.A."/>
            <person name="Podell S."/>
            <person name="Glukhov E."/>
            <person name="Allen E."/>
            <person name="Gerwick W.H."/>
            <person name="Gerwick L."/>
        </authorList>
    </citation>
    <scope>NUCLEOTIDE SEQUENCE [LARGE SCALE GENOMIC DNA]</scope>
    <source>
        <strain evidence="3">PAL-8-15-08-1</strain>
    </source>
</reference>
<dbReference type="KEGG" id="mpro:BJP34_16725"/>
<evidence type="ECO:0000313" key="3">
    <source>
        <dbReference type="Proteomes" id="UP000177870"/>
    </source>
</evidence>
<proteinExistence type="predicted"/>
<gene>
    <name evidence="2" type="ORF">BJP34_16725</name>
</gene>